<name>G0PF71_CAEBE</name>
<evidence type="ECO:0000313" key="2">
    <source>
        <dbReference type="EMBL" id="EGT53643.1"/>
    </source>
</evidence>
<dbReference type="OMA" id="QQAENCE"/>
<accession>G0PF71</accession>
<evidence type="ECO:0000259" key="1">
    <source>
        <dbReference type="Pfam" id="PF01827"/>
    </source>
</evidence>
<dbReference type="FunCoup" id="G0PF71">
    <property type="interactions" value="2979"/>
</dbReference>
<reference evidence="3" key="1">
    <citation type="submission" date="2011-07" db="EMBL/GenBank/DDBJ databases">
        <authorList>
            <consortium name="Caenorhabditis brenneri Sequencing and Analysis Consortium"/>
            <person name="Wilson R.K."/>
        </authorList>
    </citation>
    <scope>NUCLEOTIDE SEQUENCE [LARGE SCALE GENOMIC DNA]</scope>
    <source>
        <strain evidence="3">PB2801</strain>
    </source>
</reference>
<feature type="domain" description="DUF38" evidence="1">
    <location>
        <begin position="81"/>
        <end position="226"/>
    </location>
</feature>
<dbReference type="Proteomes" id="UP000008068">
    <property type="component" value="Unassembled WGS sequence"/>
</dbReference>
<organism evidence="3">
    <name type="scientific">Caenorhabditis brenneri</name>
    <name type="common">Nematode worm</name>
    <dbReference type="NCBI Taxonomy" id="135651"/>
    <lineage>
        <taxon>Eukaryota</taxon>
        <taxon>Metazoa</taxon>
        <taxon>Ecdysozoa</taxon>
        <taxon>Nematoda</taxon>
        <taxon>Chromadorea</taxon>
        <taxon>Rhabditida</taxon>
        <taxon>Rhabditina</taxon>
        <taxon>Rhabditomorpha</taxon>
        <taxon>Rhabditoidea</taxon>
        <taxon>Rhabditidae</taxon>
        <taxon>Peloderinae</taxon>
        <taxon>Caenorhabditis</taxon>
    </lineage>
</organism>
<dbReference type="PANTHER" id="PTHR23014:SF1">
    <property type="entry name" value="DUF38 DOMAIN-CONTAINING PROTEIN-RELATED"/>
    <property type="match status" value="1"/>
</dbReference>
<dbReference type="InterPro" id="IPR002900">
    <property type="entry name" value="DUF38/FTH_CAE_spp"/>
</dbReference>
<dbReference type="PANTHER" id="PTHR23014">
    <property type="entry name" value="F-BOX A PROTEIN"/>
    <property type="match status" value="1"/>
</dbReference>
<keyword evidence="3" id="KW-1185">Reference proteome</keyword>
<dbReference type="InParanoid" id="G0PF71"/>
<dbReference type="AlphaFoldDB" id="G0PF71"/>
<sequence>MNVNTEDEEYDIQYEQQAENCEVTFDDTSKIIENEDFASMAANDLGLILKHQKSEMGSFALQFPRHPNRRAECMSTYQGRFLTGLEPFLRSRRTLLSTFELVMRGTNQQDLLLKILPYLDPENLNRIEITTTKNTEKEPSPILKMDEIVELDQWKNAKELYISMLKLDVALENFYHFSKAEFEIQSVSAKELTELKERILKDKEFEDFKIEYHQLKDKKKLLESFGRPFAGSTSAKRIWYHKFPIQKKRALYIAWREKEKLFKFYSISLQNVPNNAF</sequence>
<dbReference type="HOGENOM" id="CLU_030831_0_1_1"/>
<protein>
    <recommendedName>
        <fullName evidence="1">DUF38 domain-containing protein</fullName>
    </recommendedName>
</protein>
<dbReference type="EMBL" id="GL380348">
    <property type="protein sequence ID" value="EGT53643.1"/>
    <property type="molecule type" value="Genomic_DNA"/>
</dbReference>
<proteinExistence type="predicted"/>
<evidence type="ECO:0000313" key="3">
    <source>
        <dbReference type="Proteomes" id="UP000008068"/>
    </source>
</evidence>
<gene>
    <name evidence="2" type="ORF">CAEBREN_12679</name>
</gene>
<dbReference type="OrthoDB" id="5793453at2759"/>
<dbReference type="Pfam" id="PF01827">
    <property type="entry name" value="FTH"/>
    <property type="match status" value="1"/>
</dbReference>